<sequence>MVGSCLGVAYPRKTLMGGHAEHIMDNGVGIGIGKKYMYPDRDVDNHHNIPREYYNQRGSDSNGAGGGGGSGDNGDK</sequence>
<feature type="compositionally biased region" description="Gly residues" evidence="1">
    <location>
        <begin position="63"/>
        <end position="76"/>
    </location>
</feature>
<feature type="region of interest" description="Disordered" evidence="1">
    <location>
        <begin position="40"/>
        <end position="76"/>
    </location>
</feature>
<name>A0AAE1RKE7_9SOLA</name>
<evidence type="ECO:0000256" key="1">
    <source>
        <dbReference type="SAM" id="MobiDB-lite"/>
    </source>
</evidence>
<dbReference type="AlphaFoldDB" id="A0AAE1RKE7"/>
<keyword evidence="3" id="KW-1185">Reference proteome</keyword>
<accession>A0AAE1RKE7</accession>
<protein>
    <submittedName>
        <fullName evidence="2">Uncharacterized protein</fullName>
    </submittedName>
</protein>
<proteinExistence type="predicted"/>
<feature type="compositionally biased region" description="Basic and acidic residues" evidence="1">
    <location>
        <begin position="40"/>
        <end position="50"/>
    </location>
</feature>
<reference evidence="2" key="1">
    <citation type="submission" date="2023-12" db="EMBL/GenBank/DDBJ databases">
        <title>Genome assembly of Anisodus tanguticus.</title>
        <authorList>
            <person name="Wang Y.-J."/>
        </authorList>
    </citation>
    <scope>NUCLEOTIDE SEQUENCE</scope>
    <source>
        <strain evidence="2">KB-2021</strain>
        <tissue evidence="2">Leaf</tissue>
    </source>
</reference>
<evidence type="ECO:0000313" key="2">
    <source>
        <dbReference type="EMBL" id="KAK4353281.1"/>
    </source>
</evidence>
<dbReference type="PANTHER" id="PTHR36040">
    <property type="entry name" value="OS04G0188500 PROTEIN"/>
    <property type="match status" value="1"/>
</dbReference>
<dbReference type="Proteomes" id="UP001291623">
    <property type="component" value="Unassembled WGS sequence"/>
</dbReference>
<gene>
    <name evidence="2" type="ORF">RND71_028799</name>
</gene>
<evidence type="ECO:0000313" key="3">
    <source>
        <dbReference type="Proteomes" id="UP001291623"/>
    </source>
</evidence>
<comment type="caution">
    <text evidence="2">The sequence shown here is derived from an EMBL/GenBank/DDBJ whole genome shotgun (WGS) entry which is preliminary data.</text>
</comment>
<dbReference type="PANTHER" id="PTHR36040:SF3">
    <property type="entry name" value="OS04G0188500 PROTEIN"/>
    <property type="match status" value="1"/>
</dbReference>
<dbReference type="EMBL" id="JAVYJV010000015">
    <property type="protein sequence ID" value="KAK4353281.1"/>
    <property type="molecule type" value="Genomic_DNA"/>
</dbReference>
<organism evidence="2 3">
    <name type="scientific">Anisodus tanguticus</name>
    <dbReference type="NCBI Taxonomy" id="243964"/>
    <lineage>
        <taxon>Eukaryota</taxon>
        <taxon>Viridiplantae</taxon>
        <taxon>Streptophyta</taxon>
        <taxon>Embryophyta</taxon>
        <taxon>Tracheophyta</taxon>
        <taxon>Spermatophyta</taxon>
        <taxon>Magnoliopsida</taxon>
        <taxon>eudicotyledons</taxon>
        <taxon>Gunneridae</taxon>
        <taxon>Pentapetalae</taxon>
        <taxon>asterids</taxon>
        <taxon>lamiids</taxon>
        <taxon>Solanales</taxon>
        <taxon>Solanaceae</taxon>
        <taxon>Solanoideae</taxon>
        <taxon>Hyoscyameae</taxon>
        <taxon>Anisodus</taxon>
    </lineage>
</organism>